<dbReference type="GO" id="GO:0015031">
    <property type="term" value="P:protein transport"/>
    <property type="evidence" value="ECO:0007669"/>
    <property type="project" value="UniProtKB-KW"/>
</dbReference>
<organism evidence="4 5">
    <name type="scientific">Steinernema glaseri</name>
    <dbReference type="NCBI Taxonomy" id="37863"/>
    <lineage>
        <taxon>Eukaryota</taxon>
        <taxon>Metazoa</taxon>
        <taxon>Ecdysozoa</taxon>
        <taxon>Nematoda</taxon>
        <taxon>Chromadorea</taxon>
        <taxon>Rhabditida</taxon>
        <taxon>Tylenchina</taxon>
        <taxon>Panagrolaimomorpha</taxon>
        <taxon>Strongyloidoidea</taxon>
        <taxon>Steinernematidae</taxon>
        <taxon>Steinernema</taxon>
    </lineage>
</organism>
<dbReference type="InterPro" id="IPR016024">
    <property type="entry name" value="ARM-type_fold"/>
</dbReference>
<dbReference type="PANTHER" id="PTHR23316">
    <property type="entry name" value="IMPORTIN ALPHA"/>
    <property type="match status" value="1"/>
</dbReference>
<evidence type="ECO:0000313" key="4">
    <source>
        <dbReference type="Proteomes" id="UP000095287"/>
    </source>
</evidence>
<protein>
    <submittedName>
        <fullName evidence="5">Importin beta-1 subunit</fullName>
    </submittedName>
</protein>
<dbReference type="SMART" id="SM00185">
    <property type="entry name" value="ARM"/>
    <property type="match status" value="3"/>
</dbReference>
<evidence type="ECO:0000256" key="1">
    <source>
        <dbReference type="ARBA" id="ARBA00010394"/>
    </source>
</evidence>
<sequence>SAPAIQGESNWSYIIEAEYLKPLVELCYGDDASVAEKAVWPLANITGDECYARVRVIEAGGVDALLHLTSKVATFRVSFVRTISWWFANMCKKLYGPLDVLRTLAQGLAALARYQDAVVRQNVAWAFAYITDGSDQPKILPHEVGALDHLVKAFDEDNCDLILPTLRILCNISAAYYEDTVQIIITKGYLKNHINRLL</sequence>
<dbReference type="AlphaFoldDB" id="A0A1I8ANW3"/>
<keyword evidence="4" id="KW-1185">Reference proteome</keyword>
<dbReference type="InterPro" id="IPR011989">
    <property type="entry name" value="ARM-like"/>
</dbReference>
<keyword evidence="2" id="KW-0813">Transport</keyword>
<accession>A0A1I8ANW3</accession>
<proteinExistence type="inferred from homology"/>
<evidence type="ECO:0000313" key="5">
    <source>
        <dbReference type="WBParaSite" id="L893_g7363.t1"/>
    </source>
</evidence>
<evidence type="ECO:0000256" key="3">
    <source>
        <dbReference type="ARBA" id="ARBA00022927"/>
    </source>
</evidence>
<evidence type="ECO:0000256" key="2">
    <source>
        <dbReference type="ARBA" id="ARBA00022448"/>
    </source>
</evidence>
<dbReference type="WBParaSite" id="L893_g7363.t1">
    <property type="protein sequence ID" value="L893_g7363.t1"/>
    <property type="gene ID" value="L893_g7363"/>
</dbReference>
<dbReference type="SUPFAM" id="SSF48371">
    <property type="entry name" value="ARM repeat"/>
    <property type="match status" value="1"/>
</dbReference>
<dbReference type="Gene3D" id="1.25.10.10">
    <property type="entry name" value="Leucine-rich Repeat Variant"/>
    <property type="match status" value="1"/>
</dbReference>
<keyword evidence="3" id="KW-0653">Protein transport</keyword>
<name>A0A1I8ANW3_9BILA</name>
<dbReference type="Proteomes" id="UP000095287">
    <property type="component" value="Unplaced"/>
</dbReference>
<comment type="similarity">
    <text evidence="1">Belongs to the importin alpha family.</text>
</comment>
<reference evidence="5" key="1">
    <citation type="submission" date="2016-11" db="UniProtKB">
        <authorList>
            <consortium name="WormBaseParasite"/>
        </authorList>
    </citation>
    <scope>IDENTIFICATION</scope>
</reference>
<dbReference type="InterPro" id="IPR000225">
    <property type="entry name" value="Armadillo"/>
</dbReference>